<proteinExistence type="inferred from homology"/>
<evidence type="ECO:0000313" key="11">
    <source>
        <dbReference type="EMBL" id="CAA9302012.1"/>
    </source>
</evidence>
<dbReference type="PANTHER" id="PTHR30081:SF8">
    <property type="entry name" value="PROTEIN TRANSLOCASE SUBUNIT SECF"/>
    <property type="match status" value="1"/>
</dbReference>
<feature type="transmembrane region" description="Helical" evidence="9">
    <location>
        <begin position="271"/>
        <end position="294"/>
    </location>
</feature>
<dbReference type="GO" id="GO:0005886">
    <property type="term" value="C:plasma membrane"/>
    <property type="evidence" value="ECO:0007669"/>
    <property type="project" value="UniProtKB-SubCell"/>
</dbReference>
<feature type="transmembrane region" description="Helical" evidence="9">
    <location>
        <begin position="194"/>
        <end position="215"/>
    </location>
</feature>
<organism evidence="11">
    <name type="scientific">uncultured Gemmatimonadota bacterium</name>
    <dbReference type="NCBI Taxonomy" id="203437"/>
    <lineage>
        <taxon>Bacteria</taxon>
        <taxon>Pseudomonadati</taxon>
        <taxon>Gemmatimonadota</taxon>
        <taxon>environmental samples</taxon>
    </lineage>
</organism>
<comment type="similarity">
    <text evidence="9">Belongs to the SecD/SecF family. SecF subfamily.</text>
</comment>
<protein>
    <recommendedName>
        <fullName evidence="9">Protein-export membrane protein SecF</fullName>
    </recommendedName>
</protein>
<feature type="transmembrane region" description="Helical" evidence="9">
    <location>
        <begin position="167"/>
        <end position="188"/>
    </location>
</feature>
<dbReference type="Pfam" id="PF02355">
    <property type="entry name" value="SecD_SecF_C"/>
    <property type="match status" value="1"/>
</dbReference>
<dbReference type="InterPro" id="IPR022645">
    <property type="entry name" value="SecD/SecF_bac"/>
</dbReference>
<dbReference type="InterPro" id="IPR005665">
    <property type="entry name" value="SecF_bac"/>
</dbReference>
<dbReference type="SUPFAM" id="SSF82866">
    <property type="entry name" value="Multidrug efflux transporter AcrB transmembrane domain"/>
    <property type="match status" value="1"/>
</dbReference>
<keyword evidence="5 9" id="KW-0653">Protein transport</keyword>
<evidence type="ECO:0000256" key="6">
    <source>
        <dbReference type="ARBA" id="ARBA00022989"/>
    </source>
</evidence>
<dbReference type="PRINTS" id="PR01755">
    <property type="entry name" value="SECFTRNLCASE"/>
</dbReference>
<dbReference type="NCBIfam" id="TIGR00916">
    <property type="entry name" value="2A0604s01"/>
    <property type="match status" value="1"/>
</dbReference>
<dbReference type="InterPro" id="IPR022813">
    <property type="entry name" value="SecD/SecF_arch_bac"/>
</dbReference>
<keyword evidence="3 9" id="KW-1003">Cell membrane</keyword>
<keyword evidence="8 9" id="KW-0472">Membrane</keyword>
<dbReference type="PANTHER" id="PTHR30081">
    <property type="entry name" value="PROTEIN-EXPORT MEMBRANE PROTEIN SEC"/>
    <property type="match status" value="1"/>
</dbReference>
<evidence type="ECO:0000256" key="5">
    <source>
        <dbReference type="ARBA" id="ARBA00022927"/>
    </source>
</evidence>
<feature type="transmembrane region" description="Helical" evidence="9">
    <location>
        <begin position="143"/>
        <end position="160"/>
    </location>
</feature>
<evidence type="ECO:0000256" key="8">
    <source>
        <dbReference type="ARBA" id="ARBA00023136"/>
    </source>
</evidence>
<dbReference type="Pfam" id="PF07549">
    <property type="entry name" value="Sec_GG"/>
    <property type="match status" value="1"/>
</dbReference>
<evidence type="ECO:0000256" key="9">
    <source>
        <dbReference type="HAMAP-Rule" id="MF_01464"/>
    </source>
</evidence>
<comment type="subunit">
    <text evidence="9">Forms a complex with SecD. Part of the essential Sec protein translocation apparatus which comprises SecA, SecYEG and auxiliary proteins SecDF. Other proteins may also be involved.</text>
</comment>
<keyword evidence="7 9" id="KW-0811">Translocation</keyword>
<dbReference type="InterPro" id="IPR055344">
    <property type="entry name" value="SecD_SecF_C_bact"/>
</dbReference>
<dbReference type="NCBIfam" id="TIGR00966">
    <property type="entry name" value="transloc_SecF"/>
    <property type="match status" value="1"/>
</dbReference>
<evidence type="ECO:0000256" key="3">
    <source>
        <dbReference type="ARBA" id="ARBA00022475"/>
    </source>
</evidence>
<feature type="domain" description="Protein export membrane protein SecD/SecF C-terminal" evidence="10">
    <location>
        <begin position="116"/>
        <end position="298"/>
    </location>
</feature>
<feature type="transmembrane region" description="Helical" evidence="9">
    <location>
        <begin position="247"/>
        <end position="265"/>
    </location>
</feature>
<dbReference type="GO" id="GO:0065002">
    <property type="term" value="P:intracellular protein transmembrane transport"/>
    <property type="evidence" value="ECO:0007669"/>
    <property type="project" value="UniProtKB-UniRule"/>
</dbReference>
<dbReference type="GO" id="GO:0006605">
    <property type="term" value="P:protein targeting"/>
    <property type="evidence" value="ECO:0007669"/>
    <property type="project" value="UniProtKB-UniRule"/>
</dbReference>
<reference evidence="11" key="1">
    <citation type="submission" date="2020-02" db="EMBL/GenBank/DDBJ databases">
        <authorList>
            <person name="Meier V. D."/>
        </authorList>
    </citation>
    <scope>NUCLEOTIDE SEQUENCE</scope>
    <source>
        <strain evidence="11">AVDCRST_MAG68</strain>
    </source>
</reference>
<comment type="caution">
    <text evidence="9">Lacks conserved residue(s) required for the propagation of feature annotation.</text>
</comment>
<gene>
    <name evidence="9" type="primary">secF</name>
    <name evidence="11" type="ORF">AVDCRST_MAG68-684</name>
</gene>
<keyword evidence="6 9" id="KW-1133">Transmembrane helix</keyword>
<dbReference type="EMBL" id="CADCTW010000031">
    <property type="protein sequence ID" value="CAA9302012.1"/>
    <property type="molecule type" value="Genomic_DNA"/>
</dbReference>
<evidence type="ECO:0000256" key="7">
    <source>
        <dbReference type="ARBA" id="ARBA00023010"/>
    </source>
</evidence>
<dbReference type="Gene3D" id="1.20.1640.10">
    <property type="entry name" value="Multidrug efflux transporter AcrB transmembrane domain"/>
    <property type="match status" value="1"/>
</dbReference>
<dbReference type="InterPro" id="IPR022646">
    <property type="entry name" value="SecD/SecF_CS"/>
</dbReference>
<evidence type="ECO:0000256" key="4">
    <source>
        <dbReference type="ARBA" id="ARBA00022692"/>
    </source>
</evidence>
<evidence type="ECO:0000256" key="1">
    <source>
        <dbReference type="ARBA" id="ARBA00004651"/>
    </source>
</evidence>
<dbReference type="AlphaFoldDB" id="A0A6J4KCR2"/>
<evidence type="ECO:0000256" key="2">
    <source>
        <dbReference type="ARBA" id="ARBA00022448"/>
    </source>
</evidence>
<comment type="function">
    <text evidence="9">Part of the Sec protein translocase complex. Interacts with the SecYEG preprotein conducting channel. SecDF uses the proton motive force (PMF) to complete protein translocation after the ATP-dependent function of SecA.</text>
</comment>
<comment type="subcellular location">
    <subcellularLocation>
        <location evidence="1 9">Cell membrane</location>
        <topology evidence="1 9">Multi-pass membrane protein</topology>
    </subcellularLocation>
</comment>
<keyword evidence="4 9" id="KW-0812">Transmembrane</keyword>
<name>A0A6J4KCR2_9BACT</name>
<dbReference type="InterPro" id="IPR048634">
    <property type="entry name" value="SecD_SecF_C"/>
</dbReference>
<dbReference type="GO" id="GO:0043952">
    <property type="term" value="P:protein transport by the Sec complex"/>
    <property type="evidence" value="ECO:0007669"/>
    <property type="project" value="UniProtKB-UniRule"/>
</dbReference>
<keyword evidence="2 9" id="KW-0813">Transport</keyword>
<dbReference type="GO" id="GO:0015450">
    <property type="term" value="F:protein-transporting ATPase activity"/>
    <property type="evidence" value="ECO:0007669"/>
    <property type="project" value="InterPro"/>
</dbReference>
<accession>A0A6J4KCR2</accession>
<sequence length="326" mass="35676">MRVFQNANYPFMQWRRRAYILTALLFLVGFGAMAANVARFGSWMNYGVDFTGGTLVQLRFQQPVQVDRIRDAARAAGQTEWEITQFGAANEYVVRMPTFRETATTTSQGRVMQALTPAFGNDVRVVRTEAVGPKVGSELQRNALIAIILSLLATMVYLAVRFEWRFGVAAIGATAHDILITLGIIALFRIEVDLGIVAALLTIVGYSLNDTIVVFDRIRENLAKPRHGASFTEVLNGSINETLPRTVLTGGSTMGTLLALIIFGGPVIRSFAVVLVLGIFIGTFSSIFVASPLLNAIAARWPHKAPTREQAARSASRSREAARVRV</sequence>
<evidence type="ECO:0000259" key="10">
    <source>
        <dbReference type="Pfam" id="PF02355"/>
    </source>
</evidence>
<dbReference type="HAMAP" id="MF_01464_B">
    <property type="entry name" value="SecF_B"/>
    <property type="match status" value="1"/>
</dbReference>